<feature type="domain" description="HTTM-like" evidence="5">
    <location>
        <begin position="39"/>
        <end position="280"/>
    </location>
</feature>
<gene>
    <name evidence="6" type="ORF">JHE00_23310</name>
</gene>
<evidence type="ECO:0000259" key="5">
    <source>
        <dbReference type="SMART" id="SM00752"/>
    </source>
</evidence>
<reference evidence="6" key="1">
    <citation type="submission" date="2020-12" db="EMBL/GenBank/DDBJ databases">
        <title>Prauserella sp. ASG 168, a novel actinomycete isolated from cave rock.</title>
        <authorList>
            <person name="Suriyachadkun C."/>
        </authorList>
    </citation>
    <scope>NUCLEOTIDE SEQUENCE</scope>
    <source>
        <strain evidence="6">ASG 168</strain>
    </source>
</reference>
<keyword evidence="7" id="KW-1185">Reference proteome</keyword>
<accession>A0A934QVR7</accession>
<evidence type="ECO:0000256" key="2">
    <source>
        <dbReference type="ARBA" id="ARBA00022692"/>
    </source>
</evidence>
<organism evidence="6 7">
    <name type="scientific">Prauserella cavernicola</name>
    <dbReference type="NCBI Taxonomy" id="2800127"/>
    <lineage>
        <taxon>Bacteria</taxon>
        <taxon>Bacillati</taxon>
        <taxon>Actinomycetota</taxon>
        <taxon>Actinomycetes</taxon>
        <taxon>Pseudonocardiales</taxon>
        <taxon>Pseudonocardiaceae</taxon>
        <taxon>Prauserella</taxon>
    </lineage>
</organism>
<comment type="caution">
    <text evidence="6">The sequence shown here is derived from an EMBL/GenBank/DDBJ whole genome shotgun (WGS) entry which is preliminary data.</text>
</comment>
<dbReference type="SMART" id="SM00752">
    <property type="entry name" value="HTTM"/>
    <property type="match status" value="1"/>
</dbReference>
<dbReference type="InterPro" id="IPR011020">
    <property type="entry name" value="HTTM-like"/>
</dbReference>
<dbReference type="AlphaFoldDB" id="A0A934QVR7"/>
<protein>
    <recommendedName>
        <fullName evidence="5">HTTM-like domain-containing protein</fullName>
    </recommendedName>
</protein>
<evidence type="ECO:0000256" key="3">
    <source>
        <dbReference type="ARBA" id="ARBA00022989"/>
    </source>
</evidence>
<name>A0A934QVR7_9PSEU</name>
<evidence type="ECO:0000256" key="1">
    <source>
        <dbReference type="ARBA" id="ARBA00004127"/>
    </source>
</evidence>
<dbReference type="Proteomes" id="UP000635245">
    <property type="component" value="Unassembled WGS sequence"/>
</dbReference>
<dbReference type="GO" id="GO:0012505">
    <property type="term" value="C:endomembrane system"/>
    <property type="evidence" value="ECO:0007669"/>
    <property type="project" value="UniProtKB-SubCell"/>
</dbReference>
<keyword evidence="4" id="KW-0472">Membrane</keyword>
<evidence type="ECO:0000313" key="7">
    <source>
        <dbReference type="Proteomes" id="UP000635245"/>
    </source>
</evidence>
<keyword evidence="2" id="KW-0812">Transmembrane</keyword>
<sequence>MTDRVKALASAPDTDEAAEVDKVLRRVEQLAAVGAGVSSLEALAAIRDVEHGSLLSWQVARTRFPWMVGRAARVLDVVFDKEGLRALHGLRLVSAGTVLAGRRNRAGKRAAKAYLAGSSHAMRLRSPYGSDGSEVLLSITLTALTLADLAKDDARARKACLWFIAAQSCLSYGIAGAAKAVSPVWRDGSAIRDIFRTKIFGQRELFRFLNDKPRLNRAIGWVTIGGEALFPLVLLAPKPIARGLLAVGLSFHTGNAVAMGLNRFVWAFVSTYPAIEYCARGLGGDRRKGQPES</sequence>
<keyword evidence="3" id="KW-1133">Transmembrane helix</keyword>
<evidence type="ECO:0000313" key="6">
    <source>
        <dbReference type="EMBL" id="MBK1787261.1"/>
    </source>
</evidence>
<proteinExistence type="predicted"/>
<dbReference type="EMBL" id="JAENJH010000006">
    <property type="protein sequence ID" value="MBK1787261.1"/>
    <property type="molecule type" value="Genomic_DNA"/>
</dbReference>
<comment type="subcellular location">
    <subcellularLocation>
        <location evidence="1">Endomembrane system</location>
        <topology evidence="1">Multi-pass membrane protein</topology>
    </subcellularLocation>
</comment>
<dbReference type="RefSeq" id="WP_200321690.1">
    <property type="nucleotide sequence ID" value="NZ_JAENJH010000006.1"/>
</dbReference>
<evidence type="ECO:0000256" key="4">
    <source>
        <dbReference type="ARBA" id="ARBA00023136"/>
    </source>
</evidence>